<dbReference type="Pfam" id="PF12768">
    <property type="entry name" value="Rax2"/>
    <property type="match status" value="1"/>
</dbReference>
<feature type="region of interest" description="Disordered" evidence="1">
    <location>
        <begin position="1124"/>
        <end position="1153"/>
    </location>
</feature>
<dbReference type="InterPro" id="IPR048266">
    <property type="entry name" value="Rax2-like_second"/>
</dbReference>
<dbReference type="Pfam" id="PF20842">
    <property type="entry name" value="Rax2_2"/>
    <property type="match status" value="1"/>
</dbReference>
<keyword evidence="8" id="KW-1185">Reference proteome</keyword>
<name>A0A6C1EC99_SACPS</name>
<evidence type="ECO:0000259" key="6">
    <source>
        <dbReference type="Pfam" id="PF20843"/>
    </source>
</evidence>
<keyword evidence="2" id="KW-0472">Membrane</keyword>
<dbReference type="GO" id="GO:0005935">
    <property type="term" value="C:cellular bud neck"/>
    <property type="evidence" value="ECO:0007669"/>
    <property type="project" value="TreeGrafter"/>
</dbReference>
<accession>A0A6C1EC99</accession>
<dbReference type="SUPFAM" id="SSF101908">
    <property type="entry name" value="Putative isomerase YbhE"/>
    <property type="match status" value="1"/>
</dbReference>
<evidence type="ECO:0000313" key="7">
    <source>
        <dbReference type="EMBL" id="QID86679.1"/>
    </source>
</evidence>
<evidence type="ECO:0000259" key="4">
    <source>
        <dbReference type="Pfam" id="PF12768"/>
    </source>
</evidence>
<dbReference type="AlphaFoldDB" id="A0A6C1EC99"/>
<organism evidence="7 8">
    <name type="scientific">Saccharomyces pastorianus</name>
    <name type="common">Lager yeast</name>
    <name type="synonym">Saccharomyces cerevisiae x Saccharomyces eubayanus</name>
    <dbReference type="NCBI Taxonomy" id="27292"/>
    <lineage>
        <taxon>Eukaryota</taxon>
        <taxon>Fungi</taxon>
        <taxon>Dikarya</taxon>
        <taxon>Ascomycota</taxon>
        <taxon>Saccharomycotina</taxon>
        <taxon>Saccharomycetes</taxon>
        <taxon>Saccharomycetales</taxon>
        <taxon>Saccharomycetaceae</taxon>
        <taxon>Saccharomyces</taxon>
    </lineage>
</organism>
<feature type="compositionally biased region" description="Low complexity" evidence="1">
    <location>
        <begin position="1131"/>
        <end position="1147"/>
    </location>
</feature>
<dbReference type="PANTHER" id="PTHR31778:SF2">
    <property type="entry name" value="BUD SITE SELECTION PROTEIN RAX2"/>
    <property type="match status" value="1"/>
</dbReference>
<feature type="transmembrane region" description="Helical" evidence="2">
    <location>
        <begin position="1161"/>
        <end position="1188"/>
    </location>
</feature>
<evidence type="ECO:0000259" key="5">
    <source>
        <dbReference type="Pfam" id="PF20842"/>
    </source>
</evidence>
<dbReference type="OrthoDB" id="2503993at2759"/>
<evidence type="ECO:0000256" key="3">
    <source>
        <dbReference type="SAM" id="SignalP"/>
    </source>
</evidence>
<sequence length="1220" mass="133796">MFVHRLWTLVLPLLTLGSKASQLQSIKSLLDIEDNVLPNLNISQDNDNAVQILGGVEALSLYKYIGQQNFTKEIGPETNSRGLVYYSNDTYILLEDADEDTRIDRITPFGTDSFILSGSGSIKDVPLGNQILYNLSTLSMERIFTQPLGHVEAVLVNDTSVYFGGNFSYNNGSMTGHGALVWESTSNTTQLLPFGGFGKDSYVNSIVKLNDDNILFAGKFYTLDDSSILTTSSKNTTSATSALNATTLELGQRIPLRYASWDSQGSTTFESSYLVCPDTDKDAWTYPGTSGSFVCTLPYEVAPTKIRLYNSPNSNNEISLFQILTNPSRSIMNLTYLDPISGELQNCDEFCPLYSRDTLLSASQNVSSSLDMISFIDNNNTDVKWSSDFQDFAFANEVAVTSLKLTALNSYGDNVALSGLELYQDTFSTYANNSLNEYGCSALANDSSSSTLSDNEWYDGLTGQSYIAIDYVPNQNKPTPTVTFYPSIIHPGHYTINTYTPGCVQDNTCSSRGIVNVTMWNPQNNTMMETYLIYQNNDNLKYDKIYSGYLDFSPEIVMEYVSGIYASNTATIMVADQVNIITDSLDSFSSLSETTTTKRHTPLNGVLQYQRSNFTAPTSNEMKIANTTLNLFSVDNYPKNSSIFADIYDTKLILGGADNHISVIDFNESLRVTASENKTIQGDVYGMTQTNQGLLIFGDLRSSDDKPTVLMFNGSFENLSNYSKTVDNAINISLANNDLIVFNNNYILNTSSNSEISNSSSFSLSLWSAGNNGNGDVLFSGAVSQMQFSDLSGSARFLNEDIVEALNLNKGIVPYLGAYLNESTIAYAYKTDSLSKIYFSNNVNPSWNWSNNITKMVYANNQTLLAVGSESSTTAELSIFNLKNFTTIANETIGSNAKINAFVNFEKNSSLLVGGDFQMSKPNCSGLCLYNYESKSWSAFLNNTIFGEITELTFNNGSELIISGLFATEKYQSIRLGSFNLTNSTMIPLLTGSGGKIKSFTVTEDSIVAWNDTSLLIYRDQKWNITSLPGNGSSVSSVTTINTNADSYTLSKRATDNVEKGSILLLNGNFSIPQYGNLQGLLFDSQNWTPYFTSEASEASGHNPTIFINRDVSAEFNSQIPLSNSNMAVTSPQSTSPLSPSSSASSESNKKSKKKNMDRGFVVLIGLALALGTVSVLGIAGVILAYVFKDPEGDYEPIKPRIDENEMLDTVPPEKLMKFV</sequence>
<keyword evidence="2" id="KW-0812">Transmembrane</keyword>
<dbReference type="Proteomes" id="UP000501346">
    <property type="component" value="Chromosome SeXII"/>
</dbReference>
<keyword evidence="2" id="KW-1133">Transmembrane helix</keyword>
<keyword evidence="3" id="KW-0732">Signal</keyword>
<feature type="signal peptide" evidence="3">
    <location>
        <begin position="1"/>
        <end position="20"/>
    </location>
</feature>
<dbReference type="EMBL" id="CP049009">
    <property type="protein sequence ID" value="QID86679.1"/>
    <property type="molecule type" value="Genomic_DNA"/>
</dbReference>
<feature type="chain" id="PRO_5025373472" evidence="3">
    <location>
        <begin position="21"/>
        <end position="1220"/>
    </location>
</feature>
<feature type="domain" description="Rax2-like second" evidence="5">
    <location>
        <begin position="250"/>
        <end position="417"/>
    </location>
</feature>
<gene>
    <name evidence="7" type="primary">RAX2_2</name>
    <name evidence="7" type="ORF">GRS66_009316</name>
</gene>
<dbReference type="GO" id="GO:0000282">
    <property type="term" value="P:cellular bud site selection"/>
    <property type="evidence" value="ECO:0007669"/>
    <property type="project" value="TreeGrafter"/>
</dbReference>
<evidence type="ECO:0000256" key="1">
    <source>
        <dbReference type="SAM" id="MobiDB-lite"/>
    </source>
</evidence>
<feature type="domain" description="Rax2-like third" evidence="6">
    <location>
        <begin position="429"/>
        <end position="581"/>
    </location>
</feature>
<dbReference type="InterPro" id="IPR048265">
    <property type="entry name" value="Rax2-like_third"/>
</dbReference>
<feature type="domain" description="Rax2-like C-terminal" evidence="4">
    <location>
        <begin position="877"/>
        <end position="1118"/>
    </location>
</feature>
<dbReference type="GO" id="GO:1902929">
    <property type="term" value="C:plasma membrane of growing cell tip"/>
    <property type="evidence" value="ECO:0007669"/>
    <property type="project" value="TreeGrafter"/>
</dbReference>
<dbReference type="Pfam" id="PF20843">
    <property type="entry name" value="Rax2_3"/>
    <property type="match status" value="1"/>
</dbReference>
<evidence type="ECO:0000313" key="8">
    <source>
        <dbReference type="Proteomes" id="UP000501346"/>
    </source>
</evidence>
<dbReference type="GO" id="GO:0005621">
    <property type="term" value="C:cellular bud scar"/>
    <property type="evidence" value="ECO:0007669"/>
    <property type="project" value="TreeGrafter"/>
</dbReference>
<reference evidence="7 8" key="1">
    <citation type="journal article" date="2019" name="BMC Genomics">
        <title>Chromosome level assembly and comparative genome analysis confirm lager-brewing yeasts originated from a single hybridization.</title>
        <authorList>
            <person name="Salazar A.N."/>
            <person name="Gorter de Vries A.R."/>
            <person name="van den Broek M."/>
            <person name="Brouwers N."/>
            <person name="de la Torre Cortes P."/>
            <person name="Kuijpers N.G.A."/>
            <person name="Daran J.G."/>
            <person name="Abeel T."/>
        </authorList>
    </citation>
    <scope>NUCLEOTIDE SEQUENCE [LARGE SCALE GENOMIC DNA]</scope>
    <source>
        <strain evidence="7 8">CBS 1483</strain>
    </source>
</reference>
<dbReference type="PANTHER" id="PTHR31778">
    <property type="entry name" value="BUD SITE SELECTION PROTEIN RAX2"/>
    <property type="match status" value="1"/>
</dbReference>
<proteinExistence type="predicted"/>
<dbReference type="InterPro" id="IPR024982">
    <property type="entry name" value="Rax2-like_C"/>
</dbReference>
<evidence type="ECO:0000256" key="2">
    <source>
        <dbReference type="SAM" id="Phobius"/>
    </source>
</evidence>
<protein>
    <submittedName>
        <fullName evidence="7">Bud site selection protein, Revert to axial protein 2</fullName>
    </submittedName>
</protein>